<dbReference type="GO" id="GO:0051782">
    <property type="term" value="P:negative regulation of cell division"/>
    <property type="evidence" value="ECO:0007669"/>
    <property type="project" value="TreeGrafter"/>
</dbReference>
<comment type="caution">
    <text evidence="2">The sequence shown here is derived from an EMBL/GenBank/DDBJ whole genome shotgun (WGS) entry which is preliminary data.</text>
</comment>
<dbReference type="GO" id="GO:0005829">
    <property type="term" value="C:cytosol"/>
    <property type="evidence" value="ECO:0007669"/>
    <property type="project" value="TreeGrafter"/>
</dbReference>
<evidence type="ECO:0000259" key="1">
    <source>
        <dbReference type="Pfam" id="PF13614"/>
    </source>
</evidence>
<dbReference type="GO" id="GO:0009898">
    <property type="term" value="C:cytoplasmic side of plasma membrane"/>
    <property type="evidence" value="ECO:0007669"/>
    <property type="project" value="TreeGrafter"/>
</dbReference>
<accession>A0A2G9YBK2</accession>
<dbReference type="Pfam" id="PF13614">
    <property type="entry name" value="AAA_31"/>
    <property type="match status" value="1"/>
</dbReference>
<dbReference type="InterPro" id="IPR025669">
    <property type="entry name" value="AAA_dom"/>
</dbReference>
<dbReference type="PANTHER" id="PTHR43384:SF7">
    <property type="entry name" value="CARBON-MONOXIDE DEHYDROGENASE ACCESSORY PROTEIN"/>
    <property type="match status" value="1"/>
</dbReference>
<dbReference type="InterPro" id="IPR050625">
    <property type="entry name" value="ParA/MinD_ATPase"/>
</dbReference>
<name>A0A2G9YBK2_9BACT</name>
<feature type="domain" description="AAA" evidence="1">
    <location>
        <begin position="5"/>
        <end position="182"/>
    </location>
</feature>
<organism evidence="2 3">
    <name type="scientific">bacterium (Candidatus Ratteibacteria) CG23_combo_of_CG06-09_8_20_14_all_48_7</name>
    <dbReference type="NCBI Taxonomy" id="2014292"/>
    <lineage>
        <taxon>Bacteria</taxon>
        <taxon>Candidatus Ratteibacteria</taxon>
    </lineage>
</organism>
<dbReference type="SUPFAM" id="SSF52540">
    <property type="entry name" value="P-loop containing nucleoside triphosphate hydrolases"/>
    <property type="match status" value="1"/>
</dbReference>
<dbReference type="InterPro" id="IPR014433">
    <property type="entry name" value="CooC"/>
</dbReference>
<sequence length="285" mass="31179">MSYTIAVAGKGGTGKTTLSALIISYLLRAGRKPVLAVDADPNSNLNEALGIKYDRTVVSTVDEIMSKKEELSPGITKERLLELHFQDALVESPGFDLLVMGHTEGPGCYCHANNLLRGLMDKLKENYPYIVMDNEAGMEHLSRRTTRDVDLFLIIANPNPVSLRSARNIFQMVEKLNLAIKKSCLVINENRPGGLNLQEFIPPTSHLIPLNPPLQKGEEGGFSLDLSFPHVVSGNPEGLSLPLLGQIPYDQEVERYSIEGLSFLNLPADSPAFQAIKSLLSSSLP</sequence>
<protein>
    <submittedName>
        <fullName evidence="2">Carbon monoxide dehydrogenase</fullName>
    </submittedName>
</protein>
<evidence type="ECO:0000313" key="3">
    <source>
        <dbReference type="Proteomes" id="UP000230392"/>
    </source>
</evidence>
<dbReference type="GO" id="GO:0016887">
    <property type="term" value="F:ATP hydrolysis activity"/>
    <property type="evidence" value="ECO:0007669"/>
    <property type="project" value="TreeGrafter"/>
</dbReference>
<dbReference type="GO" id="GO:0005524">
    <property type="term" value="F:ATP binding"/>
    <property type="evidence" value="ECO:0007669"/>
    <property type="project" value="TreeGrafter"/>
</dbReference>
<dbReference type="AlphaFoldDB" id="A0A2G9YBK2"/>
<dbReference type="EMBL" id="PCRF01000052">
    <property type="protein sequence ID" value="PIP16607.1"/>
    <property type="molecule type" value="Genomic_DNA"/>
</dbReference>
<dbReference type="PIRSF" id="PIRSF005647">
    <property type="entry name" value="CooC"/>
    <property type="match status" value="1"/>
</dbReference>
<proteinExistence type="predicted"/>
<dbReference type="Gene3D" id="3.40.50.300">
    <property type="entry name" value="P-loop containing nucleotide triphosphate hydrolases"/>
    <property type="match status" value="1"/>
</dbReference>
<reference evidence="2 3" key="1">
    <citation type="submission" date="2017-09" db="EMBL/GenBank/DDBJ databases">
        <title>Depth-based differentiation of microbial function through sediment-hosted aquifers and enrichment of novel symbionts in the deep terrestrial subsurface.</title>
        <authorList>
            <person name="Probst A.J."/>
            <person name="Ladd B."/>
            <person name="Jarett J.K."/>
            <person name="Geller-Mcgrath D.E."/>
            <person name="Sieber C.M."/>
            <person name="Emerson J.B."/>
            <person name="Anantharaman K."/>
            <person name="Thomas B.C."/>
            <person name="Malmstrom R."/>
            <person name="Stieglmeier M."/>
            <person name="Klingl A."/>
            <person name="Woyke T."/>
            <person name="Ryan C.M."/>
            <person name="Banfield J.F."/>
        </authorList>
    </citation>
    <scope>NUCLEOTIDE SEQUENCE [LARGE SCALE GENOMIC DNA]</scope>
    <source>
        <strain evidence="2">CG23_combo_of_CG06-09_8_20_14_all_48_7</strain>
    </source>
</reference>
<dbReference type="PANTHER" id="PTHR43384">
    <property type="entry name" value="SEPTUM SITE-DETERMINING PROTEIN MIND HOMOLOG, CHLOROPLASTIC-RELATED"/>
    <property type="match status" value="1"/>
</dbReference>
<gene>
    <name evidence="2" type="ORF">COX46_01185</name>
</gene>
<evidence type="ECO:0000313" key="2">
    <source>
        <dbReference type="EMBL" id="PIP16607.1"/>
    </source>
</evidence>
<dbReference type="Proteomes" id="UP000230392">
    <property type="component" value="Unassembled WGS sequence"/>
</dbReference>
<dbReference type="InterPro" id="IPR027417">
    <property type="entry name" value="P-loop_NTPase"/>
</dbReference>